<proteinExistence type="predicted"/>
<dbReference type="PANTHER" id="PTHR34835">
    <property type="entry name" value="OS07G0283600 PROTEIN-RELATED"/>
    <property type="match status" value="1"/>
</dbReference>
<sequence>MAPTKKRKIDDNVDNNGGQNKEEKVVIGRYTFNRYLKIQAEEKNAKIDNEFRKAVALKWNSLSPTKKATFFVPSLHASIATPKTNGDTFKCSGILLTRCSPQRFRDFVSRLSEDQIAAIKEIGFGTLVQLSCTRVRRDLCRSLINNFDTEACTIKLHGKTMKIDSSEFGQIMGVPEGGSEVDLSGSIEGNDVKPLLDFYFGTSENISISDLIQKLEESNIVDDNFRVGFILLALGTLLCPNTSIKVHSKYLIPLRDPRKIKFLNWASFCFGFLVDGVRSFKQNESGYLSGCVLFFQIYYYNIVAHGRTLIDCSKPALAAWGEVKSSNKLLKWISKKGGLESSTINLVSKKDGVEDVIGLRDNVEFLKSVVSRVEKSVDSVKHGGVMRWQRRRRGEGSRWAAVSVAGQGFSGQHGLVAAAQFWSGVA</sequence>
<keyword evidence="3" id="KW-1185">Reference proteome</keyword>
<dbReference type="AlphaFoldDB" id="A0AAW1W7Z7"/>
<reference evidence="2 3" key="1">
    <citation type="journal article" date="2023" name="G3 (Bethesda)">
        <title>A chromosome-length genome assembly and annotation of blackberry (Rubus argutus, cv. 'Hillquist').</title>
        <authorList>
            <person name="Bruna T."/>
            <person name="Aryal R."/>
            <person name="Dudchenko O."/>
            <person name="Sargent D.J."/>
            <person name="Mead D."/>
            <person name="Buti M."/>
            <person name="Cavallini A."/>
            <person name="Hytonen T."/>
            <person name="Andres J."/>
            <person name="Pham M."/>
            <person name="Weisz D."/>
            <person name="Mascagni F."/>
            <person name="Usai G."/>
            <person name="Natali L."/>
            <person name="Bassil N."/>
            <person name="Fernandez G.E."/>
            <person name="Lomsadze A."/>
            <person name="Armour M."/>
            <person name="Olukolu B."/>
            <person name="Poorten T."/>
            <person name="Britton C."/>
            <person name="Davik J."/>
            <person name="Ashrafi H."/>
            <person name="Aiden E.L."/>
            <person name="Borodovsky M."/>
            <person name="Worthington M."/>
        </authorList>
    </citation>
    <scope>NUCLEOTIDE SEQUENCE [LARGE SCALE GENOMIC DNA]</scope>
    <source>
        <strain evidence="2">PI 553951</strain>
    </source>
</reference>
<dbReference type="PANTHER" id="PTHR34835:SF34">
    <property type="entry name" value="OS08G0555500 PROTEIN"/>
    <property type="match status" value="1"/>
</dbReference>
<organism evidence="2 3">
    <name type="scientific">Rubus argutus</name>
    <name type="common">Southern blackberry</name>
    <dbReference type="NCBI Taxonomy" id="59490"/>
    <lineage>
        <taxon>Eukaryota</taxon>
        <taxon>Viridiplantae</taxon>
        <taxon>Streptophyta</taxon>
        <taxon>Embryophyta</taxon>
        <taxon>Tracheophyta</taxon>
        <taxon>Spermatophyta</taxon>
        <taxon>Magnoliopsida</taxon>
        <taxon>eudicotyledons</taxon>
        <taxon>Gunneridae</taxon>
        <taxon>Pentapetalae</taxon>
        <taxon>rosids</taxon>
        <taxon>fabids</taxon>
        <taxon>Rosales</taxon>
        <taxon>Rosaceae</taxon>
        <taxon>Rosoideae</taxon>
        <taxon>Rosoideae incertae sedis</taxon>
        <taxon>Rubus</taxon>
    </lineage>
</organism>
<evidence type="ECO:0000256" key="1">
    <source>
        <dbReference type="SAM" id="MobiDB-lite"/>
    </source>
</evidence>
<name>A0AAW1W7Z7_RUBAR</name>
<evidence type="ECO:0000313" key="3">
    <source>
        <dbReference type="Proteomes" id="UP001457282"/>
    </source>
</evidence>
<evidence type="ECO:0000313" key="2">
    <source>
        <dbReference type="EMBL" id="KAK9920089.1"/>
    </source>
</evidence>
<dbReference type="Proteomes" id="UP001457282">
    <property type="component" value="Unassembled WGS sequence"/>
</dbReference>
<feature type="region of interest" description="Disordered" evidence="1">
    <location>
        <begin position="1"/>
        <end position="20"/>
    </location>
</feature>
<dbReference type="EMBL" id="JBEDUW010000006">
    <property type="protein sequence ID" value="KAK9920089.1"/>
    <property type="molecule type" value="Genomic_DNA"/>
</dbReference>
<gene>
    <name evidence="2" type="ORF">M0R45_028651</name>
</gene>
<protein>
    <submittedName>
        <fullName evidence="2">Uncharacterized protein</fullName>
    </submittedName>
</protein>
<comment type="caution">
    <text evidence="2">The sequence shown here is derived from an EMBL/GenBank/DDBJ whole genome shotgun (WGS) entry which is preliminary data.</text>
</comment>
<accession>A0AAW1W7Z7</accession>